<proteinExistence type="predicted"/>
<feature type="region of interest" description="Disordered" evidence="1">
    <location>
        <begin position="152"/>
        <end position="193"/>
    </location>
</feature>
<name>A0A8H6YNA9_9AGAR</name>
<sequence length="216" mass="22357">MISFYNFGFLHFAPCLRPREYARAPSCTPSPSSDPRELELAARRAAARDAVVANIEAVRGYTRGSSSLYVASSPSTPSPSSALSELERHLYVLGTRAAALDSAAANTRRHVEALRGNPHTNTPTATAGVGAQQNDLSTRFLRTVAARRDVAQTQGDLGASSSTGAGATGASLPAPSAAATTTATSEAQAHAARTELPASARVTLDGVSFKDTLCAL</sequence>
<feature type="compositionally biased region" description="Low complexity" evidence="1">
    <location>
        <begin position="158"/>
        <end position="191"/>
    </location>
</feature>
<keyword evidence="3" id="KW-1185">Reference proteome</keyword>
<accession>A0A8H6YNA9</accession>
<reference evidence="2" key="1">
    <citation type="submission" date="2020-05" db="EMBL/GenBank/DDBJ databases">
        <title>Mycena genomes resolve the evolution of fungal bioluminescence.</title>
        <authorList>
            <person name="Tsai I.J."/>
        </authorList>
    </citation>
    <scope>NUCLEOTIDE SEQUENCE</scope>
    <source>
        <strain evidence="2">160909Yilan</strain>
    </source>
</reference>
<dbReference type="EMBL" id="JACAZH010000008">
    <property type="protein sequence ID" value="KAF7361386.1"/>
    <property type="molecule type" value="Genomic_DNA"/>
</dbReference>
<evidence type="ECO:0000256" key="1">
    <source>
        <dbReference type="SAM" id="MobiDB-lite"/>
    </source>
</evidence>
<dbReference type="AlphaFoldDB" id="A0A8H6YNA9"/>
<evidence type="ECO:0000313" key="3">
    <source>
        <dbReference type="Proteomes" id="UP000623467"/>
    </source>
</evidence>
<gene>
    <name evidence="2" type="ORF">MSAN_01171500</name>
</gene>
<evidence type="ECO:0000313" key="2">
    <source>
        <dbReference type="EMBL" id="KAF7361386.1"/>
    </source>
</evidence>
<protein>
    <submittedName>
        <fullName evidence="2">Uncharacterized protein</fullName>
    </submittedName>
</protein>
<organism evidence="2 3">
    <name type="scientific">Mycena sanguinolenta</name>
    <dbReference type="NCBI Taxonomy" id="230812"/>
    <lineage>
        <taxon>Eukaryota</taxon>
        <taxon>Fungi</taxon>
        <taxon>Dikarya</taxon>
        <taxon>Basidiomycota</taxon>
        <taxon>Agaricomycotina</taxon>
        <taxon>Agaricomycetes</taxon>
        <taxon>Agaricomycetidae</taxon>
        <taxon>Agaricales</taxon>
        <taxon>Marasmiineae</taxon>
        <taxon>Mycenaceae</taxon>
        <taxon>Mycena</taxon>
    </lineage>
</organism>
<comment type="caution">
    <text evidence="2">The sequence shown here is derived from an EMBL/GenBank/DDBJ whole genome shotgun (WGS) entry which is preliminary data.</text>
</comment>
<dbReference type="Proteomes" id="UP000623467">
    <property type="component" value="Unassembled WGS sequence"/>
</dbReference>